<dbReference type="GO" id="GO:0043041">
    <property type="term" value="P:amino acid activation for nonribosomal peptide biosynthetic process"/>
    <property type="evidence" value="ECO:0007669"/>
    <property type="project" value="TreeGrafter"/>
</dbReference>
<dbReference type="HOGENOM" id="CLU_325676_0_0_5"/>
<dbReference type="InterPro" id="IPR020845">
    <property type="entry name" value="AMP-binding_CS"/>
</dbReference>
<dbReference type="PROSITE" id="PS00455">
    <property type="entry name" value="AMP_BINDING"/>
    <property type="match status" value="1"/>
</dbReference>
<dbReference type="Pfam" id="PF00501">
    <property type="entry name" value="AMP-binding"/>
    <property type="match status" value="1"/>
</dbReference>
<reference evidence="4 5" key="1">
    <citation type="journal article" date="2000" name="DNA Res.">
        <title>Complete genome structure of the nitrogen-fixing symbiotic bacterium Mesorhizobium loti.</title>
        <authorList>
            <person name="Kaneko T."/>
            <person name="Nakamura Y."/>
            <person name="Sato S."/>
            <person name="Asamizu E."/>
            <person name="Kato T."/>
            <person name="Sasamoto S."/>
            <person name="Watanabe A."/>
            <person name="Idesawa K."/>
            <person name="Ishikawa A."/>
            <person name="Kawashima K."/>
            <person name="Kimura T."/>
            <person name="Kishida Y."/>
            <person name="Kiyokawa C."/>
            <person name="Kohara M."/>
            <person name="Matsumoto M."/>
            <person name="Matsuno A."/>
            <person name="Mochizuki Y."/>
            <person name="Nakayama S."/>
            <person name="Nakazaki N."/>
            <person name="Shimpo S."/>
            <person name="Sugimoto M."/>
            <person name="Takeuchi C."/>
            <person name="Yamada M."/>
            <person name="Tabata S."/>
        </authorList>
    </citation>
    <scope>NUCLEOTIDE SEQUENCE [LARGE SCALE GENOMIC DNA]</scope>
    <source>
        <strain evidence="5">LMG 29417 / CECT 9101 / MAFF 303099</strain>
    </source>
</reference>
<dbReference type="GO" id="GO:0005737">
    <property type="term" value="C:cytoplasm"/>
    <property type="evidence" value="ECO:0007669"/>
    <property type="project" value="TreeGrafter"/>
</dbReference>
<accession>Q989U0</accession>
<dbReference type="PANTHER" id="PTHR45527:SF1">
    <property type="entry name" value="FATTY ACID SYNTHASE"/>
    <property type="match status" value="1"/>
</dbReference>
<dbReference type="InterPro" id="IPR045851">
    <property type="entry name" value="AMP-bd_C_sf"/>
</dbReference>
<dbReference type="InterPro" id="IPR028345">
    <property type="entry name" value="Antibiotic_NAT-like"/>
</dbReference>
<feature type="region of interest" description="Disordered" evidence="2">
    <location>
        <begin position="14"/>
        <end position="35"/>
    </location>
</feature>
<dbReference type="EMBL" id="BA000012">
    <property type="protein sequence ID" value="BAB52604.1"/>
    <property type="molecule type" value="Genomic_DNA"/>
</dbReference>
<dbReference type="EC" id="2.3.1.81" evidence="1"/>
<feature type="domain" description="AMP-dependent synthetase/ligase" evidence="3">
    <location>
        <begin position="72"/>
        <end position="405"/>
    </location>
</feature>
<dbReference type="PANTHER" id="PTHR45527">
    <property type="entry name" value="NONRIBOSOMAL PEPTIDE SYNTHETASE"/>
    <property type="match status" value="1"/>
</dbReference>
<evidence type="ECO:0000256" key="1">
    <source>
        <dbReference type="ARBA" id="ARBA00012882"/>
    </source>
</evidence>
<dbReference type="Proteomes" id="UP000000552">
    <property type="component" value="Chromosome"/>
</dbReference>
<dbReference type="SUPFAM" id="SSF56801">
    <property type="entry name" value="Acetyl-CoA synthetase-like"/>
    <property type="match status" value="1"/>
</dbReference>
<dbReference type="eggNOG" id="COG1020">
    <property type="taxonomic scope" value="Bacteria"/>
</dbReference>
<dbReference type="AlphaFoldDB" id="Q989U0"/>
<gene>
    <name evidence="4" type="ordered locus">mlr6282</name>
</gene>
<dbReference type="eggNOG" id="COG2746">
    <property type="taxonomic scope" value="Bacteria"/>
</dbReference>
<evidence type="ECO:0000313" key="4">
    <source>
        <dbReference type="EMBL" id="BAB52604.1"/>
    </source>
</evidence>
<dbReference type="InterPro" id="IPR042099">
    <property type="entry name" value="ANL_N_sf"/>
</dbReference>
<protein>
    <recommendedName>
        <fullName evidence="1">aminoglycoside N(3)-acetyltransferase</fullName>
        <ecNumber evidence="1">2.3.1.81</ecNumber>
    </recommendedName>
</protein>
<dbReference type="CDD" id="cd05930">
    <property type="entry name" value="A_NRPS"/>
    <property type="match status" value="1"/>
</dbReference>
<dbReference type="Pfam" id="PF02522">
    <property type="entry name" value="Antibiotic_NAT"/>
    <property type="match status" value="1"/>
</dbReference>
<name>Q989U0_RHILO</name>
<dbReference type="Gene3D" id="3.40.50.12780">
    <property type="entry name" value="N-terminal domain of ligase-like"/>
    <property type="match status" value="1"/>
</dbReference>
<dbReference type="Gene3D" id="3.30.300.30">
    <property type="match status" value="1"/>
</dbReference>
<dbReference type="GO" id="GO:0031177">
    <property type="term" value="F:phosphopantetheine binding"/>
    <property type="evidence" value="ECO:0007669"/>
    <property type="project" value="TreeGrafter"/>
</dbReference>
<proteinExistence type="predicted"/>
<dbReference type="SUPFAM" id="SSF110710">
    <property type="entry name" value="TTHA0583/YokD-like"/>
    <property type="match status" value="1"/>
</dbReference>
<organism evidence="4 5">
    <name type="scientific">Mesorhizobium japonicum (strain LMG 29417 / CECT 9101 / MAFF 303099)</name>
    <name type="common">Mesorhizobium loti (strain MAFF 303099)</name>
    <dbReference type="NCBI Taxonomy" id="266835"/>
    <lineage>
        <taxon>Bacteria</taxon>
        <taxon>Pseudomonadati</taxon>
        <taxon>Pseudomonadota</taxon>
        <taxon>Alphaproteobacteria</taxon>
        <taxon>Hyphomicrobiales</taxon>
        <taxon>Phyllobacteriaceae</taxon>
        <taxon>Mesorhizobium</taxon>
    </lineage>
</organism>
<evidence type="ECO:0000259" key="3">
    <source>
        <dbReference type="Pfam" id="PF00501"/>
    </source>
</evidence>
<dbReference type="InterPro" id="IPR000873">
    <property type="entry name" value="AMP-dep_synth/lig_dom"/>
</dbReference>
<sequence length="916" mass="101339">MSTLDEMRLAALTRPADCDSSPRNVPCKPLGGRRKTAMDMPTMQTLMPTLSGPRRSLRFGDDNIGDVIAKTLDKFASNTAVRTNENGDVSYQELGMSASRLMGRFVAIGIRPGDAIILKFPRSVDLVTAILATQMLGVAFVPVDPSESDQRLDHIIRNTNAKAIASPDPSGSMRVEPIPTRDDIHSAFSNIAYIMHTSGSTGIPKGVPVSQAALLNLVDWYVDMIDFSEGMSISQLTRPSFDVSIPEFFVPFATGGTIVLPTTQLQAQVIQTVEFLVQSGTNVLQMVPTLLRRFLGALERLPYVAERFTDLKYVVCNGESLPDSLRRRFYSALPDATLVNSYGPTECCVAVSYHYCRRGDAELPMFIGKPACNVDFYVLDEGNSEVGFEVEGELWVGGVQTSQRYVADEAQSKLRFVPFLTANGEQMLYRTGDYVVASEENGLRFLGRNDDQIKYRGTRLEKGEITSALDKTGLCTDSAVVVVDRDDDKSQDLVCMVTPADADVEEVHRRLSDILPNDRVPRLVVPLVGLPFTANGKLDQIALQRIAKEAIRANMNHATSRKEHSAGSPLDHLLEAVHAAKGRWAFPSLTARECDIDSLNFLDIQLKLAEAGLMFGEDVYQEQDLSLEEWARRIQPVGRNQSHASTTGKSGKGAEFRDELEQLIEYIENKAPSTVVLHSSLVALRNMTPKEITTILLEGIERVSASSTVILPAFTPSYCTTQRFHWTETRSEAGVLADLVMRELPAGRTKHPAYSMVVTGLRAQELCEADWWKCSPFGDDSIFGLISQLGGFVMRLGTPVVTHVHRCELLAQVPYMKTTDIEGVVDFGTGPLDASSPVYVRDVMGRPEYRFLARDVARDDYELKDVIRDFALGGTYARLVDVKDMESILVRAMRNEPYGFLREEGRNEAQRAYPLG</sequence>
<dbReference type="InterPro" id="IPR003679">
    <property type="entry name" value="Amioglycoside_AcTrfase"/>
</dbReference>
<dbReference type="GO" id="GO:0046353">
    <property type="term" value="F:aminoglycoside 3-N-acetyltransferase activity"/>
    <property type="evidence" value="ECO:0007669"/>
    <property type="project" value="UniProtKB-EC"/>
</dbReference>
<dbReference type="GO" id="GO:0044550">
    <property type="term" value="P:secondary metabolite biosynthetic process"/>
    <property type="evidence" value="ECO:0007669"/>
    <property type="project" value="TreeGrafter"/>
</dbReference>
<evidence type="ECO:0000313" key="5">
    <source>
        <dbReference type="Proteomes" id="UP000000552"/>
    </source>
</evidence>
<dbReference type="GO" id="GO:0046677">
    <property type="term" value="P:response to antibiotic"/>
    <property type="evidence" value="ECO:0007669"/>
    <property type="project" value="InterPro"/>
</dbReference>
<evidence type="ECO:0000256" key="2">
    <source>
        <dbReference type="SAM" id="MobiDB-lite"/>
    </source>
</evidence>
<dbReference type="KEGG" id="mlo:mlr6282"/>